<organism evidence="1 3">
    <name type="scientific">Bosea thiooxidans</name>
    <dbReference type="NCBI Taxonomy" id="53254"/>
    <lineage>
        <taxon>Bacteria</taxon>
        <taxon>Pseudomonadati</taxon>
        <taxon>Pseudomonadota</taxon>
        <taxon>Alphaproteobacteria</taxon>
        <taxon>Hyphomicrobiales</taxon>
        <taxon>Boseaceae</taxon>
        <taxon>Bosea</taxon>
    </lineage>
</organism>
<dbReference type="EMBL" id="FUYX01000010">
    <property type="protein sequence ID" value="SKC01095.1"/>
    <property type="molecule type" value="Genomic_DNA"/>
</dbReference>
<name>A0A0Q3L1H2_9HYPH</name>
<sequence>MHVQHLQIAHPSVLSDPEWIALESIEEETRHFIFDETMLYALKDRGLVESDGAIWRVTQIGQRRLSERV</sequence>
<dbReference type="STRING" id="53254.SAMN05660750_03623"/>
<dbReference type="Proteomes" id="UP000190130">
    <property type="component" value="Unassembled WGS sequence"/>
</dbReference>
<reference evidence="2 4" key="2">
    <citation type="submission" date="2017-02" db="EMBL/GenBank/DDBJ databases">
        <authorList>
            <person name="Peterson S.W."/>
        </authorList>
    </citation>
    <scope>NUCLEOTIDE SEQUENCE [LARGE SCALE GENOMIC DNA]</scope>
    <source>
        <strain evidence="2 4">DSM 9653</strain>
    </source>
</reference>
<protein>
    <submittedName>
        <fullName evidence="1">Uncharacterized protein</fullName>
    </submittedName>
</protein>
<reference evidence="1 3" key="1">
    <citation type="submission" date="2015-10" db="EMBL/GenBank/DDBJ databases">
        <title>Draft genome of Bosea thiooxidans.</title>
        <authorList>
            <person name="Wang X."/>
        </authorList>
    </citation>
    <scope>NUCLEOTIDE SEQUENCE [LARGE SCALE GENOMIC DNA]</scope>
    <source>
        <strain evidence="1 3">CGMCC 9174</strain>
    </source>
</reference>
<dbReference type="Proteomes" id="UP000051562">
    <property type="component" value="Unassembled WGS sequence"/>
</dbReference>
<evidence type="ECO:0000313" key="1">
    <source>
        <dbReference type="EMBL" id="KQK30564.1"/>
    </source>
</evidence>
<evidence type="ECO:0000313" key="4">
    <source>
        <dbReference type="Proteomes" id="UP000190130"/>
    </source>
</evidence>
<keyword evidence="3" id="KW-1185">Reference proteome</keyword>
<dbReference type="OrthoDB" id="8163031at2"/>
<accession>A0A0Q3L1H2</accession>
<dbReference type="EMBL" id="LMAR01000034">
    <property type="protein sequence ID" value="KQK30564.1"/>
    <property type="molecule type" value="Genomic_DNA"/>
</dbReference>
<dbReference type="RefSeq" id="WP_055728095.1">
    <property type="nucleotide sequence ID" value="NZ_FUYX01000010.1"/>
</dbReference>
<evidence type="ECO:0000313" key="3">
    <source>
        <dbReference type="Proteomes" id="UP000051562"/>
    </source>
</evidence>
<proteinExistence type="predicted"/>
<dbReference type="AlphaFoldDB" id="A0A0Q3L1H2"/>
<gene>
    <name evidence="1" type="ORF">ARD30_04385</name>
    <name evidence="2" type="ORF">SAMN05660750_03623</name>
</gene>
<evidence type="ECO:0000313" key="2">
    <source>
        <dbReference type="EMBL" id="SKC01095.1"/>
    </source>
</evidence>